<dbReference type="VEuPathDB" id="FungiDB:ASPSYDRAFT_52784"/>
<evidence type="ECO:0000313" key="3">
    <source>
        <dbReference type="Proteomes" id="UP000184356"/>
    </source>
</evidence>
<sequence>WKKQQPRNSKTRSRRRATRQRKSRAGREAQPTGLRRSQRKRSQPASYRTVMMFDFDEAVVLD</sequence>
<proteinExistence type="predicted"/>
<dbReference type="GeneID" id="63764626"/>
<keyword evidence="3" id="KW-1185">Reference proteome</keyword>
<dbReference type="EMBL" id="KV878611">
    <property type="protein sequence ID" value="OJJ51952.1"/>
    <property type="molecule type" value="Genomic_DNA"/>
</dbReference>
<gene>
    <name evidence="2" type="ORF">ASPSYDRAFT_52784</name>
</gene>
<evidence type="ECO:0000256" key="1">
    <source>
        <dbReference type="SAM" id="MobiDB-lite"/>
    </source>
</evidence>
<feature type="region of interest" description="Disordered" evidence="1">
    <location>
        <begin position="1"/>
        <end position="45"/>
    </location>
</feature>
<reference evidence="3" key="1">
    <citation type="journal article" date="2017" name="Genome Biol.">
        <title>Comparative genomics reveals high biological diversity and specific adaptations in the industrially and medically important fungal genus Aspergillus.</title>
        <authorList>
            <person name="de Vries R.P."/>
            <person name="Riley R."/>
            <person name="Wiebenga A."/>
            <person name="Aguilar-Osorio G."/>
            <person name="Amillis S."/>
            <person name="Uchima C.A."/>
            <person name="Anderluh G."/>
            <person name="Asadollahi M."/>
            <person name="Askin M."/>
            <person name="Barry K."/>
            <person name="Battaglia E."/>
            <person name="Bayram O."/>
            <person name="Benocci T."/>
            <person name="Braus-Stromeyer S.A."/>
            <person name="Caldana C."/>
            <person name="Canovas D."/>
            <person name="Cerqueira G.C."/>
            <person name="Chen F."/>
            <person name="Chen W."/>
            <person name="Choi C."/>
            <person name="Clum A."/>
            <person name="Dos Santos R.A."/>
            <person name="Damasio A.R."/>
            <person name="Diallinas G."/>
            <person name="Emri T."/>
            <person name="Fekete E."/>
            <person name="Flipphi M."/>
            <person name="Freyberg S."/>
            <person name="Gallo A."/>
            <person name="Gournas C."/>
            <person name="Habgood R."/>
            <person name="Hainaut M."/>
            <person name="Harispe M.L."/>
            <person name="Henrissat B."/>
            <person name="Hilden K.S."/>
            <person name="Hope R."/>
            <person name="Hossain A."/>
            <person name="Karabika E."/>
            <person name="Karaffa L."/>
            <person name="Karanyi Z."/>
            <person name="Krasevec N."/>
            <person name="Kuo A."/>
            <person name="Kusch H."/>
            <person name="LaButti K."/>
            <person name="Lagendijk E.L."/>
            <person name="Lapidus A."/>
            <person name="Levasseur A."/>
            <person name="Lindquist E."/>
            <person name="Lipzen A."/>
            <person name="Logrieco A.F."/>
            <person name="MacCabe A."/>
            <person name="Maekelae M.R."/>
            <person name="Malavazi I."/>
            <person name="Melin P."/>
            <person name="Meyer V."/>
            <person name="Mielnichuk N."/>
            <person name="Miskei M."/>
            <person name="Molnar A.P."/>
            <person name="Mule G."/>
            <person name="Ngan C.Y."/>
            <person name="Orejas M."/>
            <person name="Orosz E."/>
            <person name="Ouedraogo J.P."/>
            <person name="Overkamp K.M."/>
            <person name="Park H.-S."/>
            <person name="Perrone G."/>
            <person name="Piumi F."/>
            <person name="Punt P.J."/>
            <person name="Ram A.F."/>
            <person name="Ramon A."/>
            <person name="Rauscher S."/>
            <person name="Record E."/>
            <person name="Riano-Pachon D.M."/>
            <person name="Robert V."/>
            <person name="Roehrig J."/>
            <person name="Ruller R."/>
            <person name="Salamov A."/>
            <person name="Salih N.S."/>
            <person name="Samson R.A."/>
            <person name="Sandor E."/>
            <person name="Sanguinetti M."/>
            <person name="Schuetze T."/>
            <person name="Sepcic K."/>
            <person name="Shelest E."/>
            <person name="Sherlock G."/>
            <person name="Sophianopoulou V."/>
            <person name="Squina F.M."/>
            <person name="Sun H."/>
            <person name="Susca A."/>
            <person name="Todd R.B."/>
            <person name="Tsang A."/>
            <person name="Unkles S.E."/>
            <person name="van de Wiele N."/>
            <person name="van Rossen-Uffink D."/>
            <person name="Oliveira J.V."/>
            <person name="Vesth T.C."/>
            <person name="Visser J."/>
            <person name="Yu J.-H."/>
            <person name="Zhou M."/>
            <person name="Andersen M.R."/>
            <person name="Archer D.B."/>
            <person name="Baker S.E."/>
            <person name="Benoit I."/>
            <person name="Brakhage A.A."/>
            <person name="Braus G.H."/>
            <person name="Fischer R."/>
            <person name="Frisvad J.C."/>
            <person name="Goldman G.H."/>
            <person name="Houbraken J."/>
            <person name="Oakley B."/>
            <person name="Pocsi I."/>
            <person name="Scazzocchio C."/>
            <person name="Seiboth B."/>
            <person name="vanKuyk P.A."/>
            <person name="Wortman J."/>
            <person name="Dyer P.S."/>
            <person name="Grigoriev I.V."/>
        </authorList>
    </citation>
    <scope>NUCLEOTIDE SEQUENCE [LARGE SCALE GENOMIC DNA]</scope>
    <source>
        <strain evidence="3">CBS 593.65</strain>
    </source>
</reference>
<accession>A0A1L9SXL5</accession>
<feature type="non-terminal residue" evidence="2">
    <location>
        <position position="1"/>
    </location>
</feature>
<dbReference type="AlphaFoldDB" id="A0A1L9SXL5"/>
<organism evidence="2 3">
    <name type="scientific">Aspergillus sydowii CBS 593.65</name>
    <dbReference type="NCBI Taxonomy" id="1036612"/>
    <lineage>
        <taxon>Eukaryota</taxon>
        <taxon>Fungi</taxon>
        <taxon>Dikarya</taxon>
        <taxon>Ascomycota</taxon>
        <taxon>Pezizomycotina</taxon>
        <taxon>Eurotiomycetes</taxon>
        <taxon>Eurotiomycetidae</taxon>
        <taxon>Eurotiales</taxon>
        <taxon>Aspergillaceae</taxon>
        <taxon>Aspergillus</taxon>
        <taxon>Aspergillus subgen. Nidulantes</taxon>
    </lineage>
</organism>
<dbReference type="RefSeq" id="XP_040695758.1">
    <property type="nucleotide sequence ID" value="XM_040848553.1"/>
</dbReference>
<evidence type="ECO:0000313" key="2">
    <source>
        <dbReference type="EMBL" id="OJJ51952.1"/>
    </source>
</evidence>
<protein>
    <submittedName>
        <fullName evidence="2">Uncharacterized protein</fullName>
    </submittedName>
</protein>
<dbReference type="Proteomes" id="UP000184356">
    <property type="component" value="Unassembled WGS sequence"/>
</dbReference>
<feature type="compositionally biased region" description="Basic residues" evidence="1">
    <location>
        <begin position="1"/>
        <end position="24"/>
    </location>
</feature>
<name>A0A1L9SXL5_9EURO</name>